<keyword evidence="1" id="KW-0175">Coiled coil</keyword>
<evidence type="ECO:0000256" key="1">
    <source>
        <dbReference type="SAM" id="Coils"/>
    </source>
</evidence>
<proteinExistence type="predicted"/>
<dbReference type="EMBL" id="RRYP01012265">
    <property type="protein sequence ID" value="TNV77228.1"/>
    <property type="molecule type" value="Genomic_DNA"/>
</dbReference>
<protein>
    <submittedName>
        <fullName evidence="2">Uncharacterized protein</fullName>
    </submittedName>
</protein>
<accession>A0A8J8NL19</accession>
<reference evidence="2" key="1">
    <citation type="submission" date="2019-06" db="EMBL/GenBank/DDBJ databases">
        <authorList>
            <person name="Zheng W."/>
        </authorList>
    </citation>
    <scope>NUCLEOTIDE SEQUENCE</scope>
    <source>
        <strain evidence="2">QDHG01</strain>
    </source>
</reference>
<feature type="coiled-coil region" evidence="1">
    <location>
        <begin position="99"/>
        <end position="133"/>
    </location>
</feature>
<sequence length="212" mass="24725">MQELYAHETEKCIKRIHRCKICALPINSETESQQEHQQKACLTSLRKFAVEHKEPNENDFMPQPDQKAPYCAKCFQDHSIDDSRLLDTVFKAELKQDCEAGLMKRLTQLKSKLESQQRELQSLTAQAEVEKQKNQIMAHQLALDEVQHYFVNVPQPLSEIQPEFLTDLWSLIGKKEDNQGIPLMQKLSKTSEEFIPFSKTRSQNKTFKMKPY</sequence>
<dbReference type="Proteomes" id="UP000785679">
    <property type="component" value="Unassembled WGS sequence"/>
</dbReference>
<gene>
    <name evidence="2" type="ORF">FGO68_gene6534</name>
</gene>
<name>A0A8J8NL19_HALGN</name>
<evidence type="ECO:0000313" key="2">
    <source>
        <dbReference type="EMBL" id="TNV77228.1"/>
    </source>
</evidence>
<dbReference type="AlphaFoldDB" id="A0A8J8NL19"/>
<evidence type="ECO:0000313" key="3">
    <source>
        <dbReference type="Proteomes" id="UP000785679"/>
    </source>
</evidence>
<keyword evidence="3" id="KW-1185">Reference proteome</keyword>
<organism evidence="2 3">
    <name type="scientific">Halteria grandinella</name>
    <dbReference type="NCBI Taxonomy" id="5974"/>
    <lineage>
        <taxon>Eukaryota</taxon>
        <taxon>Sar</taxon>
        <taxon>Alveolata</taxon>
        <taxon>Ciliophora</taxon>
        <taxon>Intramacronucleata</taxon>
        <taxon>Spirotrichea</taxon>
        <taxon>Stichotrichia</taxon>
        <taxon>Sporadotrichida</taxon>
        <taxon>Halteriidae</taxon>
        <taxon>Halteria</taxon>
    </lineage>
</organism>
<comment type="caution">
    <text evidence="2">The sequence shown here is derived from an EMBL/GenBank/DDBJ whole genome shotgun (WGS) entry which is preliminary data.</text>
</comment>